<reference evidence="1 2" key="1">
    <citation type="journal article" date="2016" name="Nat. Commun.">
        <title>Thousands of microbial genomes shed light on interconnected biogeochemical processes in an aquifer system.</title>
        <authorList>
            <person name="Anantharaman K."/>
            <person name="Brown C.T."/>
            <person name="Hug L.A."/>
            <person name="Sharon I."/>
            <person name="Castelle C.J."/>
            <person name="Probst A.J."/>
            <person name="Thomas B.C."/>
            <person name="Singh A."/>
            <person name="Wilkins M.J."/>
            <person name="Karaoz U."/>
            <person name="Brodie E.L."/>
            <person name="Williams K.H."/>
            <person name="Hubbard S.S."/>
            <person name="Banfield J.F."/>
        </authorList>
    </citation>
    <scope>NUCLEOTIDE SEQUENCE [LARGE SCALE GENOMIC DNA]</scope>
</reference>
<accession>A0A1G2AYS4</accession>
<proteinExistence type="predicted"/>
<dbReference type="AlphaFoldDB" id="A0A1G2AYS4"/>
<gene>
    <name evidence="1" type="ORF">A3F54_01815</name>
</gene>
<evidence type="ECO:0000313" key="1">
    <source>
        <dbReference type="EMBL" id="OGY82063.1"/>
    </source>
</evidence>
<dbReference type="Proteomes" id="UP000176952">
    <property type="component" value="Unassembled WGS sequence"/>
</dbReference>
<evidence type="ECO:0000313" key="2">
    <source>
        <dbReference type="Proteomes" id="UP000176952"/>
    </source>
</evidence>
<comment type="caution">
    <text evidence="1">The sequence shown here is derived from an EMBL/GenBank/DDBJ whole genome shotgun (WGS) entry which is preliminary data.</text>
</comment>
<protein>
    <submittedName>
        <fullName evidence="1">Uncharacterized protein</fullName>
    </submittedName>
</protein>
<name>A0A1G2AYS4_9BACT</name>
<organism evidence="1 2">
    <name type="scientific">Candidatus Kerfeldbacteria bacterium RIFCSPHIGHO2_12_FULL_48_17</name>
    <dbReference type="NCBI Taxonomy" id="1798542"/>
    <lineage>
        <taxon>Bacteria</taxon>
        <taxon>Candidatus Kerfeldiibacteriota</taxon>
    </lineage>
</organism>
<dbReference type="STRING" id="1798542.A3F54_01815"/>
<sequence>MSKPEQSSEEKEKKGYDFETASVNEKIYNVEMLESVAEHMKTEEMPLEDLRHAVGEGHYYWEDKKGEKLGPHQILKDWESAQENEDWADHVATIKRANLENPIWISADGLVFNGMHRLTRAFVDGAKSIKVKKFSELPEDAEVND</sequence>
<dbReference type="EMBL" id="MHKD01000039">
    <property type="protein sequence ID" value="OGY82063.1"/>
    <property type="molecule type" value="Genomic_DNA"/>
</dbReference>